<dbReference type="PANTHER" id="PTHR34819">
    <property type="entry name" value="LARGE CYSTEINE-RICH PERIPLASMIC PROTEIN OMCB"/>
    <property type="match status" value="1"/>
</dbReference>
<dbReference type="PANTHER" id="PTHR34819:SF5">
    <property type="entry name" value="CONSERVED REPEAT DOMAIN PROTEIN"/>
    <property type="match status" value="1"/>
</dbReference>
<organism evidence="4 5">
    <name type="scientific">Maioricimonas rarisocia</name>
    <dbReference type="NCBI Taxonomy" id="2528026"/>
    <lineage>
        <taxon>Bacteria</taxon>
        <taxon>Pseudomonadati</taxon>
        <taxon>Planctomycetota</taxon>
        <taxon>Planctomycetia</taxon>
        <taxon>Planctomycetales</taxon>
        <taxon>Planctomycetaceae</taxon>
        <taxon>Maioricimonas</taxon>
    </lineage>
</organism>
<dbReference type="KEGG" id="mri:Mal4_45560"/>
<feature type="signal peptide" evidence="2">
    <location>
        <begin position="1"/>
        <end position="23"/>
    </location>
</feature>
<feature type="region of interest" description="Disordered" evidence="1">
    <location>
        <begin position="104"/>
        <end position="128"/>
    </location>
</feature>
<evidence type="ECO:0000256" key="1">
    <source>
        <dbReference type="SAM" id="MobiDB-lite"/>
    </source>
</evidence>
<dbReference type="EMBL" id="CP036275">
    <property type="protein sequence ID" value="QDU40201.1"/>
    <property type="molecule type" value="Genomic_DNA"/>
</dbReference>
<feature type="domain" description="DUF11" evidence="3">
    <location>
        <begin position="183"/>
        <end position="271"/>
    </location>
</feature>
<dbReference type="Gene3D" id="2.60.40.10">
    <property type="entry name" value="Immunoglobulins"/>
    <property type="match status" value="2"/>
</dbReference>
<dbReference type="Proteomes" id="UP000320496">
    <property type="component" value="Chromosome"/>
</dbReference>
<evidence type="ECO:0000256" key="2">
    <source>
        <dbReference type="SAM" id="SignalP"/>
    </source>
</evidence>
<feature type="chain" id="PRO_5021726663" evidence="2">
    <location>
        <begin position="24"/>
        <end position="624"/>
    </location>
</feature>
<evidence type="ECO:0000313" key="4">
    <source>
        <dbReference type="EMBL" id="QDU40201.1"/>
    </source>
</evidence>
<sequence precursor="true">MRRIVWMLAIGGLLGVPMNPGFAQTGASATGDKSPATTPKRYVRYYSAGGAAAANTPTTAPRAKNYAELFDTPAATAEEVIQAEYEAGLEAKASYTIQPVRATDDSARPFPAAGPAATAEPAPQGHRLTEPISIEPSVDEAAPAPRGNVTVAPRATAATEPVAAPVAVAEAGSLPPNVTVEWVRTGTMNVGQECTCDLIVENTGGSAATQVDVEAHFPATVRLLSAEPHPDVARGHLGWSFDSLAAGAKRVIHIRMKPLQAGDVATEAHVRFTSARQTTFSVAEPKLAVKLDGPEQVQVGEPASYMVSISNPGTGIASNVQLEAAIPEGLEHSRGERLLMDVGSLNPGETRQVRLALVAVTGGPQAIQVQARAESGLVQNASGEVTVIAPSLAVKLDGPGLRYLGRQATYTLHVHNDGAAGTDNVRLMHRVPDGFEFVSADRGARFDETTGLVNWFLGRLEPGQSLEAHVTLVAKKAGSHQHLTRATSENGATSDARITTNVEGTSSLVMEIADLDDPVETGSETAYEIRVKNEGSAAASNVGVACELADGMKFLKASVPVEHLEQEGVIIFQPVGKVAPGETVTYRVHVRGEKSGNMRFRCRLSSESIAEPLTLDELTKFYGE</sequence>
<evidence type="ECO:0000313" key="5">
    <source>
        <dbReference type="Proteomes" id="UP000320496"/>
    </source>
</evidence>
<gene>
    <name evidence="4" type="primary">omcB_3</name>
    <name evidence="4" type="ORF">Mal4_45560</name>
</gene>
<reference evidence="4 5" key="1">
    <citation type="submission" date="2019-02" db="EMBL/GenBank/DDBJ databases">
        <title>Deep-cultivation of Planctomycetes and their phenomic and genomic characterization uncovers novel biology.</title>
        <authorList>
            <person name="Wiegand S."/>
            <person name="Jogler M."/>
            <person name="Boedeker C."/>
            <person name="Pinto D."/>
            <person name="Vollmers J."/>
            <person name="Rivas-Marin E."/>
            <person name="Kohn T."/>
            <person name="Peeters S.H."/>
            <person name="Heuer A."/>
            <person name="Rast P."/>
            <person name="Oberbeckmann S."/>
            <person name="Bunk B."/>
            <person name="Jeske O."/>
            <person name="Meyerdierks A."/>
            <person name="Storesund J.E."/>
            <person name="Kallscheuer N."/>
            <person name="Luecker S."/>
            <person name="Lage O.M."/>
            <person name="Pohl T."/>
            <person name="Merkel B.J."/>
            <person name="Hornburger P."/>
            <person name="Mueller R.-W."/>
            <person name="Bruemmer F."/>
            <person name="Labrenz M."/>
            <person name="Spormann A.M."/>
            <person name="Op den Camp H."/>
            <person name="Overmann J."/>
            <person name="Amann R."/>
            <person name="Jetten M.S.M."/>
            <person name="Mascher T."/>
            <person name="Medema M.H."/>
            <person name="Devos D.P."/>
            <person name="Kaster A.-K."/>
            <person name="Ovreas L."/>
            <person name="Rohde M."/>
            <person name="Galperin M.Y."/>
            <person name="Jogler C."/>
        </authorList>
    </citation>
    <scope>NUCLEOTIDE SEQUENCE [LARGE SCALE GENOMIC DNA]</scope>
    <source>
        <strain evidence="4 5">Mal4</strain>
    </source>
</reference>
<feature type="domain" description="DUF11" evidence="3">
    <location>
        <begin position="518"/>
        <end position="607"/>
    </location>
</feature>
<dbReference type="AlphaFoldDB" id="A0A517ZCM1"/>
<dbReference type="InterPro" id="IPR013783">
    <property type="entry name" value="Ig-like_fold"/>
</dbReference>
<dbReference type="InterPro" id="IPR051172">
    <property type="entry name" value="Chlamydia_OmcB"/>
</dbReference>
<dbReference type="RefSeq" id="WP_197443696.1">
    <property type="nucleotide sequence ID" value="NZ_CP036275.1"/>
</dbReference>
<name>A0A517ZCM1_9PLAN</name>
<keyword evidence="2" id="KW-0732">Signal</keyword>
<protein>
    <submittedName>
        <fullName evidence="4">Large cysteine-rich periplasmic protein OmcB</fullName>
    </submittedName>
</protein>
<dbReference type="InterPro" id="IPR001434">
    <property type="entry name" value="OmcB-like_DUF11"/>
</dbReference>
<dbReference type="Pfam" id="PF01345">
    <property type="entry name" value="DUF11"/>
    <property type="match status" value="3"/>
</dbReference>
<feature type="compositionally biased region" description="Low complexity" evidence="1">
    <location>
        <begin position="108"/>
        <end position="123"/>
    </location>
</feature>
<evidence type="ECO:0000259" key="3">
    <source>
        <dbReference type="Pfam" id="PF01345"/>
    </source>
</evidence>
<keyword evidence="5" id="KW-1185">Reference proteome</keyword>
<feature type="domain" description="DUF11" evidence="3">
    <location>
        <begin position="404"/>
        <end position="502"/>
    </location>
</feature>
<accession>A0A517ZCM1</accession>
<proteinExistence type="predicted"/>